<comment type="caution">
    <text evidence="1">The sequence shown here is derived from an EMBL/GenBank/DDBJ whole genome shotgun (WGS) entry which is preliminary data.</text>
</comment>
<evidence type="ECO:0000313" key="2">
    <source>
        <dbReference type="Proteomes" id="UP000789759"/>
    </source>
</evidence>
<dbReference type="AlphaFoldDB" id="A0A9N9FUV7"/>
<dbReference type="OrthoDB" id="3261031at2759"/>
<keyword evidence="2" id="KW-1185">Reference proteome</keyword>
<reference evidence="1" key="1">
    <citation type="submission" date="2021-06" db="EMBL/GenBank/DDBJ databases">
        <authorList>
            <person name="Kallberg Y."/>
            <person name="Tangrot J."/>
            <person name="Rosling A."/>
        </authorList>
    </citation>
    <scope>NUCLEOTIDE SEQUENCE</scope>
    <source>
        <strain evidence="1">FL966</strain>
    </source>
</reference>
<evidence type="ECO:0000313" key="1">
    <source>
        <dbReference type="EMBL" id="CAG8559136.1"/>
    </source>
</evidence>
<accession>A0A9N9FUV7</accession>
<proteinExistence type="predicted"/>
<gene>
    <name evidence="1" type="ORF">CPELLU_LOCUS5118</name>
</gene>
<protein>
    <submittedName>
        <fullName evidence="1">24331_t:CDS:1</fullName>
    </submittedName>
</protein>
<name>A0A9N9FUV7_9GLOM</name>
<dbReference type="EMBL" id="CAJVQA010002851">
    <property type="protein sequence ID" value="CAG8559136.1"/>
    <property type="molecule type" value="Genomic_DNA"/>
</dbReference>
<sequence length="89" mass="10365">MTKDYILRTLDQKCKSWALAYLHKIFTAGIETTSRVEGYNWIIKQQLKANTTTLNTTYTVGQDLFLAITKVLDKYLTEPIKNMIREEMS</sequence>
<dbReference type="Proteomes" id="UP000789759">
    <property type="component" value="Unassembled WGS sequence"/>
</dbReference>
<organism evidence="1 2">
    <name type="scientific">Cetraspora pellucida</name>
    <dbReference type="NCBI Taxonomy" id="1433469"/>
    <lineage>
        <taxon>Eukaryota</taxon>
        <taxon>Fungi</taxon>
        <taxon>Fungi incertae sedis</taxon>
        <taxon>Mucoromycota</taxon>
        <taxon>Glomeromycotina</taxon>
        <taxon>Glomeromycetes</taxon>
        <taxon>Diversisporales</taxon>
        <taxon>Gigasporaceae</taxon>
        <taxon>Cetraspora</taxon>
    </lineage>
</organism>